<organism evidence="3 4">
    <name type="scientific">Vitis vinifera</name>
    <name type="common">Grape</name>
    <dbReference type="NCBI Taxonomy" id="29760"/>
    <lineage>
        <taxon>Eukaryota</taxon>
        <taxon>Viridiplantae</taxon>
        <taxon>Streptophyta</taxon>
        <taxon>Embryophyta</taxon>
        <taxon>Tracheophyta</taxon>
        <taxon>Spermatophyta</taxon>
        <taxon>Magnoliopsida</taxon>
        <taxon>eudicotyledons</taxon>
        <taxon>Gunneridae</taxon>
        <taxon>Pentapetalae</taxon>
        <taxon>rosids</taxon>
        <taxon>Vitales</taxon>
        <taxon>Vitaceae</taxon>
        <taxon>Viteae</taxon>
        <taxon>Vitis</taxon>
    </lineage>
</organism>
<dbReference type="PANTHER" id="PTHR46008:SF2">
    <property type="entry name" value="LEAF RUST 10 DISEASE-RESISTANCE LOCUS RECEPTOR-LIKE PROTEIN KINASE-LIKE 1.4"/>
    <property type="match status" value="1"/>
</dbReference>
<keyword evidence="2" id="KW-0067">ATP-binding</keyword>
<dbReference type="PANTHER" id="PTHR46008">
    <property type="entry name" value="LEAF RUST 10 DISEASE-RESISTANCE LOCUS RECEPTOR-LIKE PROTEIN KINASE-LIKE 1.4"/>
    <property type="match status" value="1"/>
</dbReference>
<dbReference type="Gene3D" id="1.10.510.10">
    <property type="entry name" value="Transferase(Phosphotransferase) domain 1"/>
    <property type="match status" value="1"/>
</dbReference>
<evidence type="ECO:0000313" key="4">
    <source>
        <dbReference type="Proteomes" id="UP001227230"/>
    </source>
</evidence>
<proteinExistence type="predicted"/>
<keyword evidence="1" id="KW-0547">Nucleotide-binding</keyword>
<protein>
    <submittedName>
        <fullName evidence="3">Uncharacterized protein</fullName>
    </submittedName>
</protein>
<evidence type="ECO:0000313" key="3">
    <source>
        <dbReference type="EMBL" id="WJZ80392.1"/>
    </source>
</evidence>
<accession>A0ABY9BC72</accession>
<dbReference type="Proteomes" id="UP001227230">
    <property type="component" value="Chromosome 1"/>
</dbReference>
<reference evidence="3 4" key="1">
    <citation type="journal article" date="2023" name="Hortic Res">
        <title>The complete reference genome for grapevine (Vitis vinifera L.) genetics and breeding.</title>
        <authorList>
            <person name="Shi X."/>
            <person name="Cao S."/>
            <person name="Wang X."/>
            <person name="Huang S."/>
            <person name="Wang Y."/>
            <person name="Liu Z."/>
            <person name="Liu W."/>
            <person name="Leng X."/>
            <person name="Peng Y."/>
            <person name="Wang N."/>
            <person name="Wang Y."/>
            <person name="Ma Z."/>
            <person name="Xu X."/>
            <person name="Zhang F."/>
            <person name="Xue H."/>
            <person name="Zhong H."/>
            <person name="Wang Y."/>
            <person name="Zhang K."/>
            <person name="Velt A."/>
            <person name="Avia K."/>
            <person name="Holtgrawe D."/>
            <person name="Grimplet J."/>
            <person name="Matus J.T."/>
            <person name="Ware D."/>
            <person name="Wu X."/>
            <person name="Wang H."/>
            <person name="Liu C."/>
            <person name="Fang Y."/>
            <person name="Rustenholz C."/>
            <person name="Cheng Z."/>
            <person name="Xiao H."/>
            <person name="Zhou Y."/>
        </authorList>
    </citation>
    <scope>NUCLEOTIDE SEQUENCE [LARGE SCALE GENOMIC DNA]</scope>
    <source>
        <strain evidence="4">cv. Pinot noir / PN40024</strain>
        <tissue evidence="3">Leaf</tissue>
    </source>
</reference>
<evidence type="ECO:0000256" key="1">
    <source>
        <dbReference type="ARBA" id="ARBA00022741"/>
    </source>
</evidence>
<gene>
    <name evidence="3" type="ORF">VitviT2T_000317</name>
</gene>
<evidence type="ECO:0000256" key="2">
    <source>
        <dbReference type="ARBA" id="ARBA00022840"/>
    </source>
</evidence>
<sequence>MTTLVAELAFRCLQPDKEMRPSMDEVLEILKEIESDKHESENMDIATDSVGSSMHEPPLPPSPDCDEVGLLKSVQLMPSLDTVTAQWPSSRDESQIHCLLDLRSDGNDKVEEGAIDMPSFDFASFGLSCDCD</sequence>
<keyword evidence="4" id="KW-1185">Reference proteome</keyword>
<name>A0ABY9BC72_VITVI</name>
<dbReference type="EMBL" id="CP126648">
    <property type="protein sequence ID" value="WJZ80392.1"/>
    <property type="molecule type" value="Genomic_DNA"/>
</dbReference>